<evidence type="ECO:0000256" key="2">
    <source>
        <dbReference type="ARBA" id="ARBA00010835"/>
    </source>
</evidence>
<evidence type="ECO:0000256" key="5">
    <source>
        <dbReference type="HAMAP-Rule" id="MF_00093"/>
    </source>
</evidence>
<dbReference type="FunFam" id="3.30.70.1660:FF:000002">
    <property type="entry name" value="Peptide chain release factor 1"/>
    <property type="match status" value="1"/>
</dbReference>
<evidence type="ECO:0000313" key="10">
    <source>
        <dbReference type="EMBL" id="OGB73477.1"/>
    </source>
</evidence>
<evidence type="ECO:0000256" key="4">
    <source>
        <dbReference type="ARBA" id="ARBA00022917"/>
    </source>
</evidence>
<keyword evidence="4 5" id="KW-0648">Protein biosynthesis</keyword>
<comment type="similarity">
    <text evidence="2 5">Belongs to the prokaryotic/mitochondrial release factor family.</text>
</comment>
<dbReference type="FunFam" id="3.30.160.20:FF:000004">
    <property type="entry name" value="Peptide chain release factor 1"/>
    <property type="match status" value="1"/>
</dbReference>
<dbReference type="Proteomes" id="UP000178085">
    <property type="component" value="Unassembled WGS sequence"/>
</dbReference>
<dbReference type="InterPro" id="IPR004373">
    <property type="entry name" value="RF-1"/>
</dbReference>
<evidence type="ECO:0000256" key="6">
    <source>
        <dbReference type="NCBIfam" id="TIGR00019"/>
    </source>
</evidence>
<dbReference type="InterPro" id="IPR045853">
    <property type="entry name" value="Pep_chain_release_fac_I_sf"/>
</dbReference>
<dbReference type="Gene3D" id="3.30.160.20">
    <property type="match status" value="1"/>
</dbReference>
<dbReference type="PANTHER" id="PTHR43804:SF7">
    <property type="entry name" value="LD18447P"/>
    <property type="match status" value="1"/>
</dbReference>
<name>A0A1F4NQB2_UNCK3</name>
<dbReference type="NCBIfam" id="TIGR00019">
    <property type="entry name" value="prfA"/>
    <property type="match status" value="1"/>
</dbReference>
<comment type="function">
    <text evidence="1 5">Peptide chain release factor 1 directs the termination of translation in response to the peptide chain termination codons UAG and UAA.</text>
</comment>
<keyword evidence="7" id="KW-0175">Coiled coil</keyword>
<evidence type="ECO:0000313" key="11">
    <source>
        <dbReference type="Proteomes" id="UP000178085"/>
    </source>
</evidence>
<dbReference type="EMBL" id="METD01000001">
    <property type="protein sequence ID" value="OGB73477.1"/>
    <property type="molecule type" value="Genomic_DNA"/>
</dbReference>
<dbReference type="PROSITE" id="PS00745">
    <property type="entry name" value="RF_PROK_I"/>
    <property type="match status" value="1"/>
</dbReference>
<evidence type="ECO:0000256" key="7">
    <source>
        <dbReference type="SAM" id="Coils"/>
    </source>
</evidence>
<dbReference type="InterPro" id="IPR050057">
    <property type="entry name" value="Prokaryotic/Mito_RF"/>
</dbReference>
<accession>A0A1F4NQB2</accession>
<evidence type="ECO:0000256" key="1">
    <source>
        <dbReference type="ARBA" id="ARBA00002986"/>
    </source>
</evidence>
<feature type="region of interest" description="Disordered" evidence="8">
    <location>
        <begin position="279"/>
        <end position="305"/>
    </location>
</feature>
<evidence type="ECO:0000259" key="9">
    <source>
        <dbReference type="PROSITE" id="PS00745"/>
    </source>
</evidence>
<proteinExistence type="inferred from homology"/>
<dbReference type="InterPro" id="IPR005139">
    <property type="entry name" value="PCRF"/>
</dbReference>
<organism evidence="10 11">
    <name type="scientific">candidate division Kazan bacterium RIFCSPLOWO2_01_FULL_45_19</name>
    <dbReference type="NCBI Taxonomy" id="1798538"/>
    <lineage>
        <taxon>Bacteria</taxon>
        <taxon>Bacteria division Kazan-3B-28</taxon>
    </lineage>
</organism>
<feature type="coiled-coil region" evidence="7">
    <location>
        <begin position="3"/>
        <end position="75"/>
    </location>
</feature>
<feature type="domain" description="Prokaryotic-type class I peptide chain release factors" evidence="9">
    <location>
        <begin position="222"/>
        <end position="238"/>
    </location>
</feature>
<protein>
    <recommendedName>
        <fullName evidence="5 6">Peptide chain release factor 1</fullName>
        <shortName evidence="5">RF-1</shortName>
    </recommendedName>
</protein>
<sequence>MKIDEIKTEYATIRHQLANLSRLSPTEQTKLLKREGYLKEIVSLYQEIERLKAEISEHEQTATGADQEMAELAREELPILQPKLAQLIEQLEVLMLPKDPNDDRDAIVEIRAGAGGDEAGIFAGELLRMYSRFAVEQGWKVEMIDGSPTENNGFKEVIFQVTGHNVYATLKFESGVHRVQRVPITEAKGRVHTSTATVAVLPVAEEVDLEIKPDDLRIDVFRSGGHGGQSVNTTDSAVRITHIPTGTVATCQDEKSQTKNKLKAMGVLRSRLLALEEETRRQTLSQERKSQIGTGDRSEKIRTYNFPQDRITDHRVNISWHHIENVLAGHLEPIVEALKTEQLRLDREANL</sequence>
<comment type="caution">
    <text evidence="10">The sequence shown here is derived from an EMBL/GenBank/DDBJ whole genome shotgun (WGS) entry which is preliminary data.</text>
</comment>
<dbReference type="Gene3D" id="6.10.140.1950">
    <property type="match status" value="1"/>
</dbReference>
<dbReference type="Pfam" id="PF03462">
    <property type="entry name" value="PCRF"/>
    <property type="match status" value="1"/>
</dbReference>
<comment type="subcellular location">
    <subcellularLocation>
        <location evidence="5">Cytoplasm</location>
    </subcellularLocation>
</comment>
<dbReference type="GO" id="GO:0016149">
    <property type="term" value="F:translation release factor activity, codon specific"/>
    <property type="evidence" value="ECO:0007669"/>
    <property type="project" value="UniProtKB-UniRule"/>
</dbReference>
<evidence type="ECO:0000256" key="3">
    <source>
        <dbReference type="ARBA" id="ARBA00022481"/>
    </source>
</evidence>
<feature type="modified residue" description="N5-methylglutamine" evidence="5">
    <location>
        <position position="229"/>
    </location>
</feature>
<dbReference type="PANTHER" id="PTHR43804">
    <property type="entry name" value="LD18447P"/>
    <property type="match status" value="1"/>
</dbReference>
<dbReference type="InterPro" id="IPR000352">
    <property type="entry name" value="Pep_chain_release_fac_I"/>
</dbReference>
<reference evidence="10 11" key="1">
    <citation type="journal article" date="2016" name="Nat. Commun.">
        <title>Thousands of microbial genomes shed light on interconnected biogeochemical processes in an aquifer system.</title>
        <authorList>
            <person name="Anantharaman K."/>
            <person name="Brown C.T."/>
            <person name="Hug L.A."/>
            <person name="Sharon I."/>
            <person name="Castelle C.J."/>
            <person name="Probst A.J."/>
            <person name="Thomas B.C."/>
            <person name="Singh A."/>
            <person name="Wilkins M.J."/>
            <person name="Karaoz U."/>
            <person name="Brodie E.L."/>
            <person name="Williams K.H."/>
            <person name="Hubbard S.S."/>
            <person name="Banfield J.F."/>
        </authorList>
    </citation>
    <scope>NUCLEOTIDE SEQUENCE [LARGE SCALE GENOMIC DNA]</scope>
</reference>
<dbReference type="GO" id="GO:0005737">
    <property type="term" value="C:cytoplasm"/>
    <property type="evidence" value="ECO:0007669"/>
    <property type="project" value="UniProtKB-SubCell"/>
</dbReference>
<evidence type="ECO:0000256" key="8">
    <source>
        <dbReference type="SAM" id="MobiDB-lite"/>
    </source>
</evidence>
<dbReference type="AlphaFoldDB" id="A0A1F4NQB2"/>
<dbReference type="Gene3D" id="3.30.70.1660">
    <property type="match status" value="1"/>
</dbReference>
<gene>
    <name evidence="5" type="primary">prfA</name>
    <name evidence="10" type="ORF">A3K51_01290</name>
</gene>
<keyword evidence="3 5" id="KW-0488">Methylation</keyword>
<dbReference type="HAMAP" id="MF_00093">
    <property type="entry name" value="Rel_fac_1"/>
    <property type="match status" value="1"/>
</dbReference>
<comment type="PTM">
    <text evidence="5">Methylated by PrmC. Methylation increases the termination efficiency of RF1.</text>
</comment>
<dbReference type="NCBIfam" id="NF001859">
    <property type="entry name" value="PRK00591.1"/>
    <property type="match status" value="1"/>
</dbReference>
<dbReference type="Pfam" id="PF00472">
    <property type="entry name" value="RF-1"/>
    <property type="match status" value="1"/>
</dbReference>
<keyword evidence="5" id="KW-0963">Cytoplasm</keyword>
<dbReference type="SUPFAM" id="SSF75620">
    <property type="entry name" value="Release factor"/>
    <property type="match status" value="1"/>
</dbReference>
<dbReference type="SMART" id="SM00937">
    <property type="entry name" value="PCRF"/>
    <property type="match status" value="1"/>
</dbReference>
<feature type="compositionally biased region" description="Basic and acidic residues" evidence="8">
    <location>
        <begin position="279"/>
        <end position="302"/>
    </location>
</feature>